<dbReference type="Proteomes" id="UP000183769">
    <property type="component" value="Unassembled WGS sequence"/>
</dbReference>
<dbReference type="SUPFAM" id="SSF53807">
    <property type="entry name" value="Helical backbone' metal receptor"/>
    <property type="match status" value="1"/>
</dbReference>
<evidence type="ECO:0000256" key="1">
    <source>
        <dbReference type="ARBA" id="ARBA00004196"/>
    </source>
</evidence>
<dbReference type="PANTHER" id="PTHR30532">
    <property type="entry name" value="IRON III DICITRATE-BINDING PERIPLASMIC PROTEIN"/>
    <property type="match status" value="1"/>
</dbReference>
<keyword evidence="3" id="KW-0732">Signal</keyword>
<dbReference type="PROSITE" id="PS50983">
    <property type="entry name" value="FE_B12_PBP"/>
    <property type="match status" value="1"/>
</dbReference>
<dbReference type="EMBL" id="FOXI01000002">
    <property type="protein sequence ID" value="SFP20676.1"/>
    <property type="molecule type" value="Genomic_DNA"/>
</dbReference>
<sequence length="191" mass="21160">MFRAQSTFEELGAVRDDLLATIESGLPAEGERPTVASVIFMQGTFYPARTDTAGFSNAHIRPLGADDAFAGDDVTFETSYDYEQLLEVDPDVILHRYGIDSHYDVGEIRETIADDPAGAELSAVENDRVYAGAHPVQGPLMNLFQLEMTAKQLYPEQFGEWPGYTYGEPYPEIPAEDQLFDRQRVADAVGE</sequence>
<evidence type="ECO:0000259" key="4">
    <source>
        <dbReference type="PROSITE" id="PS50983"/>
    </source>
</evidence>
<organism evidence="5 6">
    <name type="scientific">Halolamina pelagica</name>
    <dbReference type="NCBI Taxonomy" id="699431"/>
    <lineage>
        <taxon>Archaea</taxon>
        <taxon>Methanobacteriati</taxon>
        <taxon>Methanobacteriota</taxon>
        <taxon>Stenosarchaea group</taxon>
        <taxon>Halobacteria</taxon>
        <taxon>Halobacteriales</taxon>
        <taxon>Haloferacaceae</taxon>
    </lineage>
</organism>
<dbReference type="Gene3D" id="3.40.50.1980">
    <property type="entry name" value="Nitrogenase molybdenum iron protein domain"/>
    <property type="match status" value="1"/>
</dbReference>
<dbReference type="AlphaFoldDB" id="A0A1I5NH49"/>
<reference evidence="6" key="1">
    <citation type="submission" date="2016-10" db="EMBL/GenBank/DDBJ databases">
        <authorList>
            <person name="Varghese N."/>
            <person name="Submissions S."/>
        </authorList>
    </citation>
    <scope>NUCLEOTIDE SEQUENCE [LARGE SCALE GENOMIC DNA]</scope>
    <source>
        <strain evidence="6">CGMCC 1.10329</strain>
    </source>
</reference>
<dbReference type="InterPro" id="IPR051313">
    <property type="entry name" value="Bact_iron-sidero_bind"/>
</dbReference>
<evidence type="ECO:0000313" key="6">
    <source>
        <dbReference type="Proteomes" id="UP000183769"/>
    </source>
</evidence>
<feature type="domain" description="Fe/B12 periplasmic-binding" evidence="4">
    <location>
        <begin position="1"/>
        <end position="161"/>
    </location>
</feature>
<evidence type="ECO:0000313" key="5">
    <source>
        <dbReference type="EMBL" id="SFP20676.1"/>
    </source>
</evidence>
<evidence type="ECO:0000256" key="3">
    <source>
        <dbReference type="ARBA" id="ARBA00022729"/>
    </source>
</evidence>
<evidence type="ECO:0000256" key="2">
    <source>
        <dbReference type="ARBA" id="ARBA00022448"/>
    </source>
</evidence>
<proteinExistence type="predicted"/>
<protein>
    <recommendedName>
        <fullName evidence="4">Fe/B12 periplasmic-binding domain-containing protein</fullName>
    </recommendedName>
</protein>
<gene>
    <name evidence="5" type="ORF">SAMN05216277_1023</name>
</gene>
<name>A0A1I5NH49_9EURY</name>
<accession>A0A1I5NH49</accession>
<dbReference type="PANTHER" id="PTHR30532:SF1">
    <property type="entry name" value="IRON(3+)-HYDROXAMATE-BINDING PROTEIN FHUD"/>
    <property type="match status" value="1"/>
</dbReference>
<keyword evidence="6" id="KW-1185">Reference proteome</keyword>
<dbReference type="InterPro" id="IPR002491">
    <property type="entry name" value="ABC_transptr_periplasmic_BD"/>
</dbReference>
<keyword evidence="2" id="KW-0813">Transport</keyword>
<comment type="subcellular location">
    <subcellularLocation>
        <location evidence="1">Cell envelope</location>
    </subcellularLocation>
</comment>